<sequence length="371" mass="40493">MNRRIIVVIGIAALLALGFILTADLRPGIWLRDRMAGIAVEHPAGESIVQQRPGSHHVTFEGTLGLGCVGVEGFTRSSDRDEGYPARNDWTPGVTNWGKFRVELPMEVGWNSVWLRTKFRDHQTIDVSRVAVGELFIVAGQSNAAGASDALFTTESNHVRRGTLNSAGTLVWGRGDDPQTPFSGGSPWPLVGDALVDKLSRPIGFINVAEGGSSILDWNEEGRLFQRLVAALNATRPHYVRAILWAQGESDSELSSEQYRRHLSELIANVDRALERGLSVPWLVAVSTQKGNQSFHAVRRAQESVIASGAALPGPDTDSLGREFRARDGTHFNQEGTIRLASLWTTSIWENLFRETMAPEKPGAEGSPGEI</sequence>
<proteinExistence type="predicted"/>
<keyword evidence="1" id="KW-0378">Hydrolase</keyword>
<dbReference type="Pfam" id="PF03629">
    <property type="entry name" value="SASA"/>
    <property type="match status" value="1"/>
</dbReference>
<dbReference type="PANTHER" id="PTHR31988">
    <property type="entry name" value="ESTERASE, PUTATIVE (DUF303)-RELATED"/>
    <property type="match status" value="1"/>
</dbReference>
<name>A0AAF0CQU8_9BACT</name>
<evidence type="ECO:0000256" key="1">
    <source>
        <dbReference type="ARBA" id="ARBA00022801"/>
    </source>
</evidence>
<organism evidence="3 4">
    <name type="scientific">Synoicihabitans lomoniglobus</name>
    <dbReference type="NCBI Taxonomy" id="2909285"/>
    <lineage>
        <taxon>Bacteria</taxon>
        <taxon>Pseudomonadati</taxon>
        <taxon>Verrucomicrobiota</taxon>
        <taxon>Opitutia</taxon>
        <taxon>Opitutales</taxon>
        <taxon>Opitutaceae</taxon>
        <taxon>Synoicihabitans</taxon>
    </lineage>
</organism>
<dbReference type="InterPro" id="IPR005181">
    <property type="entry name" value="SASA"/>
</dbReference>
<dbReference type="InterPro" id="IPR052940">
    <property type="entry name" value="Carb_Esterase_6"/>
</dbReference>
<evidence type="ECO:0000313" key="4">
    <source>
        <dbReference type="Proteomes" id="UP001218638"/>
    </source>
</evidence>
<dbReference type="Proteomes" id="UP001218638">
    <property type="component" value="Chromosome"/>
</dbReference>
<reference evidence="3" key="1">
    <citation type="submission" date="2023-03" db="EMBL/GenBank/DDBJ databases">
        <title>Lomoglobus Profundus gen. nov., sp. nov., a novel member of the phylum Verrucomicrobia, isolated from deep-marine sediment of South China Sea.</title>
        <authorList>
            <person name="Ahmad T."/>
            <person name="Ishaq S.E."/>
            <person name="Wang F."/>
        </authorList>
    </citation>
    <scope>NUCLEOTIDE SEQUENCE</scope>
    <source>
        <strain evidence="3">LMO-M01</strain>
    </source>
</reference>
<dbReference type="RefSeq" id="WP_330927835.1">
    <property type="nucleotide sequence ID" value="NZ_CP119075.1"/>
</dbReference>
<dbReference type="GO" id="GO:0016788">
    <property type="term" value="F:hydrolase activity, acting on ester bonds"/>
    <property type="evidence" value="ECO:0007669"/>
    <property type="project" value="UniProtKB-ARBA"/>
</dbReference>
<evidence type="ECO:0000313" key="3">
    <source>
        <dbReference type="EMBL" id="WED66363.1"/>
    </source>
</evidence>
<evidence type="ECO:0000259" key="2">
    <source>
        <dbReference type="Pfam" id="PF03629"/>
    </source>
</evidence>
<keyword evidence="4" id="KW-1185">Reference proteome</keyword>
<accession>A0AAF0CQU8</accession>
<gene>
    <name evidence="3" type="ORF">PXH66_05820</name>
</gene>
<dbReference type="InterPro" id="IPR036514">
    <property type="entry name" value="SGNH_hydro_sf"/>
</dbReference>
<dbReference type="EMBL" id="CP119075">
    <property type="protein sequence ID" value="WED66363.1"/>
    <property type="molecule type" value="Genomic_DNA"/>
</dbReference>
<protein>
    <submittedName>
        <fullName evidence="3">Sialate O-acetylesterase</fullName>
    </submittedName>
</protein>
<dbReference type="Gene3D" id="3.40.50.1110">
    <property type="entry name" value="SGNH hydrolase"/>
    <property type="match status" value="1"/>
</dbReference>
<dbReference type="KEGG" id="slom:PXH66_05820"/>
<feature type="domain" description="Sialate O-acetylesterase" evidence="2">
    <location>
        <begin position="134"/>
        <end position="344"/>
    </location>
</feature>
<dbReference type="SUPFAM" id="SSF52266">
    <property type="entry name" value="SGNH hydrolase"/>
    <property type="match status" value="1"/>
</dbReference>
<dbReference type="PANTHER" id="PTHR31988:SF19">
    <property type="entry name" value="9-O-ACETYL-N-ACETYLNEURAMINIC ACID DEACETYLASE-RELATED"/>
    <property type="match status" value="1"/>
</dbReference>
<dbReference type="AlphaFoldDB" id="A0AAF0CQU8"/>